<gene>
    <name evidence="1" type="ORF">SEMRO_169_G075170.1</name>
</gene>
<dbReference type="Proteomes" id="UP001153069">
    <property type="component" value="Unassembled WGS sequence"/>
</dbReference>
<dbReference type="OrthoDB" id="10606722at2759"/>
<evidence type="ECO:0000313" key="1">
    <source>
        <dbReference type="EMBL" id="CAB9503558.1"/>
    </source>
</evidence>
<proteinExistence type="predicted"/>
<comment type="caution">
    <text evidence="1">The sequence shown here is derived from an EMBL/GenBank/DDBJ whole genome shotgun (WGS) entry which is preliminary data.</text>
</comment>
<sequence length="352" mass="39378">MMMNTASGMICRRQVAWRRPLVRMISSSSNDTTGFAATINGNANSSLIGDDCCTSESMASFRYSLPRKQRVKAPPILKAGFQPTSISKDGVFVGSTFLMMSPQTLPELDVAPLLNKTLFTRKVGTSLHGSDAAIRLYKAKNELKNTIRQELVEGRFQRAKKMYILKRHGVPNQLLQHLVTVADRWLEEKNALELWVDSSSQGSLSVFTTEGASWRTLWPLEWDDDVNLYTAVMKRMVSHLGSMTPFCEGTSVMPGDLQWKISISRHNKLPLTLLPNQNGEVLPVVEWVTPQSNQEEDEETSNSSKIGKILIRMQGATNPNSSDYLRQSHDVSFTFEANFDTSTRVMTSESSC</sequence>
<dbReference type="AlphaFoldDB" id="A0A9N8H6F2"/>
<evidence type="ECO:0000313" key="2">
    <source>
        <dbReference type="Proteomes" id="UP001153069"/>
    </source>
</evidence>
<protein>
    <submittedName>
        <fullName evidence="1">Uncharacterized protein</fullName>
    </submittedName>
</protein>
<accession>A0A9N8H6F2</accession>
<name>A0A9N8H6F2_9STRA</name>
<reference evidence="1" key="1">
    <citation type="submission" date="2020-06" db="EMBL/GenBank/DDBJ databases">
        <authorList>
            <consortium name="Plant Systems Biology data submission"/>
        </authorList>
    </citation>
    <scope>NUCLEOTIDE SEQUENCE</scope>
    <source>
        <strain evidence="1">D6</strain>
    </source>
</reference>
<organism evidence="1 2">
    <name type="scientific">Seminavis robusta</name>
    <dbReference type="NCBI Taxonomy" id="568900"/>
    <lineage>
        <taxon>Eukaryota</taxon>
        <taxon>Sar</taxon>
        <taxon>Stramenopiles</taxon>
        <taxon>Ochrophyta</taxon>
        <taxon>Bacillariophyta</taxon>
        <taxon>Bacillariophyceae</taxon>
        <taxon>Bacillariophycidae</taxon>
        <taxon>Naviculales</taxon>
        <taxon>Naviculaceae</taxon>
        <taxon>Seminavis</taxon>
    </lineage>
</organism>
<keyword evidence="2" id="KW-1185">Reference proteome</keyword>
<dbReference type="EMBL" id="CAICTM010000168">
    <property type="protein sequence ID" value="CAB9503558.1"/>
    <property type="molecule type" value="Genomic_DNA"/>
</dbReference>